<organism evidence="3">
    <name type="scientific">Ixodes ricinus</name>
    <name type="common">Common tick</name>
    <name type="synonym">Acarus ricinus</name>
    <dbReference type="NCBI Taxonomy" id="34613"/>
    <lineage>
        <taxon>Eukaryota</taxon>
        <taxon>Metazoa</taxon>
        <taxon>Ecdysozoa</taxon>
        <taxon>Arthropoda</taxon>
        <taxon>Chelicerata</taxon>
        <taxon>Arachnida</taxon>
        <taxon>Acari</taxon>
        <taxon>Parasitiformes</taxon>
        <taxon>Ixodida</taxon>
        <taxon>Ixodoidea</taxon>
        <taxon>Ixodidae</taxon>
        <taxon>Ixodinae</taxon>
        <taxon>Ixodes</taxon>
    </lineage>
</organism>
<feature type="region of interest" description="Disordered" evidence="1">
    <location>
        <begin position="75"/>
        <end position="106"/>
    </location>
</feature>
<evidence type="ECO:0000256" key="1">
    <source>
        <dbReference type="SAM" id="MobiDB-lite"/>
    </source>
</evidence>
<dbReference type="EMBL" id="GIFC01007169">
    <property type="protein sequence ID" value="MXU89252.1"/>
    <property type="molecule type" value="Transcribed_RNA"/>
</dbReference>
<feature type="transmembrane region" description="Helical" evidence="2">
    <location>
        <begin position="7"/>
        <end position="28"/>
    </location>
</feature>
<keyword evidence="2" id="KW-0472">Membrane</keyword>
<evidence type="ECO:0000256" key="2">
    <source>
        <dbReference type="SAM" id="Phobius"/>
    </source>
</evidence>
<name>A0A6B0U9L1_IXORI</name>
<keyword evidence="2" id="KW-1133">Transmembrane helix</keyword>
<accession>A0A6B0U9L1</accession>
<evidence type="ECO:0000313" key="3">
    <source>
        <dbReference type="EMBL" id="MXU89252.1"/>
    </source>
</evidence>
<keyword evidence="2" id="KW-0812">Transmembrane</keyword>
<protein>
    <submittedName>
        <fullName evidence="3">Uncharacterized protein</fullName>
    </submittedName>
</protein>
<dbReference type="AlphaFoldDB" id="A0A6B0U9L1"/>
<sequence length="106" mass="12263">MKMCLKWFATVCFRVAGHLWAFSVQIVYHAKIPCQKRLNPALKERPPSFSYLFVQVVLYYCCRMFAPNDHTKKMEQKDGMHPLSNNSTCHDVTEKRSATSEASTKC</sequence>
<reference evidence="3" key="1">
    <citation type="submission" date="2019-12" db="EMBL/GenBank/DDBJ databases">
        <title>An insight into the sialome of adult female Ixodes ricinus ticks feeding for 6 days.</title>
        <authorList>
            <person name="Perner J."/>
            <person name="Ribeiro J.M.C."/>
        </authorList>
    </citation>
    <scope>NUCLEOTIDE SEQUENCE</scope>
    <source>
        <strain evidence="3">Semi-engorged</strain>
        <tissue evidence="3">Salivary glands</tissue>
    </source>
</reference>
<proteinExistence type="predicted"/>
<feature type="transmembrane region" description="Helical" evidence="2">
    <location>
        <begin position="48"/>
        <end position="66"/>
    </location>
</feature>